<keyword evidence="4" id="KW-0326">Glycosidase</keyword>
<dbReference type="Pfam" id="PF20578">
    <property type="entry name" value="aBig_2"/>
    <property type="match status" value="2"/>
</dbReference>
<evidence type="ECO:0000256" key="1">
    <source>
        <dbReference type="ARBA" id="ARBA00004834"/>
    </source>
</evidence>
<dbReference type="InterPro" id="IPR032291">
    <property type="entry name" value="Abn2_C"/>
</dbReference>
<feature type="domain" description="Extracellular endo-alpha-(1-&gt;5)-L-arabinanase C-terminal" evidence="7">
    <location>
        <begin position="444"/>
        <end position="551"/>
    </location>
</feature>
<dbReference type="Pfam" id="PF16369">
    <property type="entry name" value="GH43_C"/>
    <property type="match status" value="1"/>
</dbReference>
<sequence length="1174" mass="127333">MKLKVSLIMSGILAVSGCGGSGENNVPNTVALDTTTNYPNPTPTISDSSAYNNAAIHDPSILKAVVTEGEESKSYYYVFGSHLAAARSEDLMNWTVVSSLGANNLVDESPLFNHNYSGEAAEGIAWSANFTGSWAAEVIQSKADGKYYFYYNHCAQDNPNTVEVDEVCWHRSYMGLAVADHPEGPYVNQGIFLRSGHTNEELAGDYPVVDPATGENITSYNPAHFPNAIDPAVFYDKNDNLWMTYGSYSGGIYLLDLDEATGMPVAGQGFGKRIAGSEGTFSSIEGSYVIYSPESDYYYLFVSFGGFDYRQGYNIRVARSRTPEGPYLDAAGNDMAATWNANAGIWEGGARVIVSVDDQGNSTSVDSNHYGSKLLGGFTFKSQLGDTSAEWGYLAPGHNSAIYDEETGKHLLVTHTRFPDTGNGHAVRVHEMWVNNDGWLVASPLRYAPIDGDNQIDSSDVIGDYRLVMQGAETNTSANESIYVKFTDRGRQITGDITGSYKVFIDQPERIAITLDGSYYEGVAKWQWDTAEERMTVAFSATNSDNESIFGIKMQEKSSAEVAADIEAALALPARIKDRLSLPNHATRSAQIAWTTSDSGLATNTGRVIRPSVGAGDQNVTLTANVTLNGETTTYTYPIDLTVAERVELNRTAHFAFEDDLTDDTMNFDTAMPIGDRPYNTGEVGYAAGVDGQAVSLNGSNGVRLPNGLIDNYNYTVSFWMNPTVVSQWTAGFFGAVDEFEAETGLFFADRWVSFLPMSHDGNTMLWSHNLHNGVDSWFDASTGLRIPENEWTHMAFSVQEGFVRVMINGEERFAGGNLTNLYFGKDGVFTLGVNYWDVSFNGLIDEFKVYDEAMNAAQVKALDIDKLNDTELFQIIQDTLTLSGDLTAIIDDIELPFAGAFGSAVTWASTDSSVIDPTSGQVNRPVRGLPDAPVTLTATITFGDMTATKEFEINVKSNTPPQPVARFSFEDDLSDSTGNFEAGVAADKGIVVPASSENTYTTGVSGQAIEFLGDAGPGAKLPDNLITDHSYSISVWLNPSVKTQYTPALFAYISGDNWISLAPFGPGGGNTLLWAGSLAWYDGVIGSQIPSGQWSHIVFVINSGNFSAYLNGELVSELTNYPDTFTGNGVSQMALATNFWDVNYNGLMDELVIFDDPISQEDVSELFAEGAAE</sequence>
<dbReference type="PROSITE" id="PS51257">
    <property type="entry name" value="PROKAR_LIPOPROTEIN"/>
    <property type="match status" value="1"/>
</dbReference>
<proteinExistence type="inferred from homology"/>
<dbReference type="Gene3D" id="2.40.128.10">
    <property type="match status" value="1"/>
</dbReference>
<evidence type="ECO:0000259" key="7">
    <source>
        <dbReference type="Pfam" id="PF16369"/>
    </source>
</evidence>
<evidence type="ECO:0000256" key="6">
    <source>
        <dbReference type="PIRSR" id="PIRSR606710-2"/>
    </source>
</evidence>
<gene>
    <name evidence="9" type="ORF">Q4521_18230</name>
</gene>
<dbReference type="EMBL" id="JAUOPB010000014">
    <property type="protein sequence ID" value="MDO6424430.1"/>
    <property type="molecule type" value="Genomic_DNA"/>
</dbReference>
<comment type="similarity">
    <text evidence="2">Belongs to the glycosyl hydrolase 43 family.</text>
</comment>
<dbReference type="SUPFAM" id="SSF49899">
    <property type="entry name" value="Concanavalin A-like lectins/glucanases"/>
    <property type="match status" value="2"/>
</dbReference>
<dbReference type="SUPFAM" id="SSF75005">
    <property type="entry name" value="Arabinanase/levansucrase/invertase"/>
    <property type="match status" value="1"/>
</dbReference>
<evidence type="ECO:0000256" key="4">
    <source>
        <dbReference type="ARBA" id="ARBA00023295"/>
    </source>
</evidence>
<dbReference type="Gene3D" id="2.115.10.20">
    <property type="entry name" value="Glycosyl hydrolase domain, family 43"/>
    <property type="match status" value="1"/>
</dbReference>
<evidence type="ECO:0000313" key="9">
    <source>
        <dbReference type="EMBL" id="MDO6424430.1"/>
    </source>
</evidence>
<dbReference type="RefSeq" id="WP_303493742.1">
    <property type="nucleotide sequence ID" value="NZ_JAUOPB010000014.1"/>
</dbReference>
<dbReference type="Gene3D" id="2.60.120.200">
    <property type="match status" value="2"/>
</dbReference>
<dbReference type="PANTHER" id="PTHR43301">
    <property type="entry name" value="ARABINAN ENDO-1,5-ALPHA-L-ARABINOSIDASE"/>
    <property type="match status" value="1"/>
</dbReference>
<dbReference type="GO" id="GO:0004553">
    <property type="term" value="F:hydrolase activity, hydrolyzing O-glycosyl compounds"/>
    <property type="evidence" value="ECO:0007669"/>
    <property type="project" value="InterPro"/>
</dbReference>
<feature type="active site" description="Proton acceptor" evidence="5">
    <location>
        <position position="58"/>
    </location>
</feature>
<comment type="caution">
    <text evidence="9">The sequence shown here is derived from an EMBL/GenBank/DDBJ whole genome shotgun (WGS) entry which is preliminary data.</text>
</comment>
<dbReference type="GO" id="GO:0005975">
    <property type="term" value="P:carbohydrate metabolic process"/>
    <property type="evidence" value="ECO:0007669"/>
    <property type="project" value="InterPro"/>
</dbReference>
<evidence type="ECO:0000256" key="5">
    <source>
        <dbReference type="PIRSR" id="PIRSR606710-1"/>
    </source>
</evidence>
<dbReference type="InterPro" id="IPR046780">
    <property type="entry name" value="aBig_2"/>
</dbReference>
<dbReference type="AlphaFoldDB" id="A0AAW7XB47"/>
<protein>
    <submittedName>
        <fullName evidence="9">LamG-like jellyroll fold domain-containing protein</fullName>
    </submittedName>
</protein>
<dbReference type="PANTHER" id="PTHR43301:SF3">
    <property type="entry name" value="ARABINAN ENDO-1,5-ALPHA-L-ARABINOSIDASE A-RELATED"/>
    <property type="match status" value="1"/>
</dbReference>
<dbReference type="Pfam" id="PF04616">
    <property type="entry name" value="Glyco_hydro_43"/>
    <property type="match status" value="1"/>
</dbReference>
<reference evidence="9" key="1">
    <citation type="submission" date="2023-07" db="EMBL/GenBank/DDBJ databases">
        <title>Genome content predicts the carbon catabolic preferences of heterotrophic bacteria.</title>
        <authorList>
            <person name="Gralka M."/>
        </authorList>
    </citation>
    <scope>NUCLEOTIDE SEQUENCE</scope>
    <source>
        <strain evidence="9">I3M17_2</strain>
    </source>
</reference>
<dbReference type="InterPro" id="IPR050727">
    <property type="entry name" value="GH43_arabinanases"/>
</dbReference>
<evidence type="ECO:0000313" key="10">
    <source>
        <dbReference type="Proteomes" id="UP001169760"/>
    </source>
</evidence>
<dbReference type="InterPro" id="IPR006710">
    <property type="entry name" value="Glyco_hydro_43"/>
</dbReference>
<dbReference type="InterPro" id="IPR013320">
    <property type="entry name" value="ConA-like_dom_sf"/>
</dbReference>
<organism evidence="9 10">
    <name type="scientific">Saccharophagus degradans</name>
    <dbReference type="NCBI Taxonomy" id="86304"/>
    <lineage>
        <taxon>Bacteria</taxon>
        <taxon>Pseudomonadati</taxon>
        <taxon>Pseudomonadota</taxon>
        <taxon>Gammaproteobacteria</taxon>
        <taxon>Cellvibrionales</taxon>
        <taxon>Cellvibrionaceae</taxon>
        <taxon>Saccharophagus</taxon>
    </lineage>
</organism>
<dbReference type="Proteomes" id="UP001169760">
    <property type="component" value="Unassembled WGS sequence"/>
</dbReference>
<dbReference type="InterPro" id="IPR023296">
    <property type="entry name" value="Glyco_hydro_beta-prop_sf"/>
</dbReference>
<feature type="active site" description="Proton donor" evidence="5">
    <location>
        <position position="285"/>
    </location>
</feature>
<dbReference type="Pfam" id="PF13385">
    <property type="entry name" value="Laminin_G_3"/>
    <property type="match status" value="2"/>
</dbReference>
<comment type="pathway">
    <text evidence="1">Glycan metabolism; L-arabinan degradation.</text>
</comment>
<evidence type="ECO:0000259" key="8">
    <source>
        <dbReference type="Pfam" id="PF20578"/>
    </source>
</evidence>
<feature type="site" description="Important for catalytic activity, responsible for pKa modulation of the active site Glu and correct orientation of both the proton donor and substrate" evidence="6">
    <location>
        <position position="230"/>
    </location>
</feature>
<evidence type="ECO:0000256" key="2">
    <source>
        <dbReference type="ARBA" id="ARBA00009865"/>
    </source>
</evidence>
<evidence type="ECO:0000256" key="3">
    <source>
        <dbReference type="ARBA" id="ARBA00022801"/>
    </source>
</evidence>
<feature type="domain" description="Atrophied bacterial Ig" evidence="8">
    <location>
        <begin position="885"/>
        <end position="958"/>
    </location>
</feature>
<name>A0AAW7XB47_9GAMM</name>
<keyword evidence="3" id="KW-0378">Hydrolase</keyword>
<accession>A0AAW7XB47</accession>
<feature type="domain" description="Atrophied bacterial Ig" evidence="8">
    <location>
        <begin position="574"/>
        <end position="639"/>
    </location>
</feature>